<protein>
    <submittedName>
        <fullName evidence="1">Uncharacterized protein</fullName>
    </submittedName>
</protein>
<reference evidence="1 2" key="1">
    <citation type="submission" date="2019-06" db="EMBL/GenBank/DDBJ databases">
        <title>Phylogeography and genetic diversity of Francisella tularensis subsp. holarctica in France (1947-2018).</title>
        <authorList>
            <person name="Kevin M."/>
            <person name="Madani N."/>
            <person name="Maurin M."/>
        </authorList>
    </citation>
    <scope>NUCLEOTIDE SEQUENCE [LARGE SCALE GENOMIC DNA]</scope>
    <source>
        <strain evidence="1 2">ATCC 15482</strain>
    </source>
</reference>
<dbReference type="Proteomes" id="UP000469081">
    <property type="component" value="Unassembled WGS sequence"/>
</dbReference>
<organism evidence="1 2">
    <name type="scientific">Francisella tularensis</name>
    <dbReference type="NCBI Taxonomy" id="263"/>
    <lineage>
        <taxon>Bacteria</taxon>
        <taxon>Pseudomonadati</taxon>
        <taxon>Pseudomonadota</taxon>
        <taxon>Gammaproteobacteria</taxon>
        <taxon>Thiotrichales</taxon>
        <taxon>Francisellaceae</taxon>
        <taxon>Francisella</taxon>
    </lineage>
</organism>
<sequence length="118" mass="13777">MISLHYKLLSNAIGVDEADRLCEKMEQKGNSRYRIMIPVSRYAVKAEKFYAFVGNEWTANKLIDCFGGERIKFKKYKCDNKIVKMLNQCIEVLKSGRVQPNEIEKVYKVLSHRAEIKQ</sequence>
<evidence type="ECO:0000313" key="2">
    <source>
        <dbReference type="Proteomes" id="UP000469081"/>
    </source>
</evidence>
<proteinExistence type="predicted"/>
<evidence type="ECO:0000313" key="1">
    <source>
        <dbReference type="EMBL" id="MWZ40077.1"/>
    </source>
</evidence>
<accession>A0A6I4RPE6</accession>
<comment type="caution">
    <text evidence="1">The sequence shown here is derived from an EMBL/GenBank/DDBJ whole genome shotgun (WGS) entry which is preliminary data.</text>
</comment>
<name>A0A6I4RPE6_FRATU</name>
<dbReference type="EMBL" id="VJEZ01000006">
    <property type="protein sequence ID" value="MWZ40077.1"/>
    <property type="molecule type" value="Genomic_DNA"/>
</dbReference>
<dbReference type="AlphaFoldDB" id="A0A6I4RPE6"/>
<dbReference type="RefSeq" id="WP_003038395.1">
    <property type="nucleotide sequence ID" value="NZ_VJEZ01000006.1"/>
</dbReference>
<gene>
    <name evidence="1" type="ORF">FNC33_05890</name>
</gene>